<sequence>MIQSRWLPKKNLLLANRSGSIMKVVFLGYHSITLNLVSHLNGISCPKYDSPLTRLSSGDVFPGTSLKRPREDSDNPPSKRQHLSEEENPLLKLSSGNLFSGASLKRPREDSDNPPSKRQHLS</sequence>
<name>A0A1L9TTJ6_9EURO</name>
<organism evidence="2 3">
    <name type="scientific">Aspergillus sydowii CBS 593.65</name>
    <dbReference type="NCBI Taxonomy" id="1036612"/>
    <lineage>
        <taxon>Eukaryota</taxon>
        <taxon>Fungi</taxon>
        <taxon>Dikarya</taxon>
        <taxon>Ascomycota</taxon>
        <taxon>Pezizomycotina</taxon>
        <taxon>Eurotiomycetes</taxon>
        <taxon>Eurotiomycetidae</taxon>
        <taxon>Eurotiales</taxon>
        <taxon>Aspergillaceae</taxon>
        <taxon>Aspergillus</taxon>
        <taxon>Aspergillus subgen. Nidulantes</taxon>
    </lineage>
</organism>
<evidence type="ECO:0000313" key="2">
    <source>
        <dbReference type="EMBL" id="OJJ62705.1"/>
    </source>
</evidence>
<proteinExistence type="predicted"/>
<keyword evidence="3" id="KW-1185">Reference proteome</keyword>
<reference evidence="3" key="1">
    <citation type="journal article" date="2017" name="Genome Biol.">
        <title>Comparative genomics reveals high biological diversity and specific adaptations in the industrially and medically important fungal genus Aspergillus.</title>
        <authorList>
            <person name="de Vries R.P."/>
            <person name="Riley R."/>
            <person name="Wiebenga A."/>
            <person name="Aguilar-Osorio G."/>
            <person name="Amillis S."/>
            <person name="Uchima C.A."/>
            <person name="Anderluh G."/>
            <person name="Asadollahi M."/>
            <person name="Askin M."/>
            <person name="Barry K."/>
            <person name="Battaglia E."/>
            <person name="Bayram O."/>
            <person name="Benocci T."/>
            <person name="Braus-Stromeyer S.A."/>
            <person name="Caldana C."/>
            <person name="Canovas D."/>
            <person name="Cerqueira G.C."/>
            <person name="Chen F."/>
            <person name="Chen W."/>
            <person name="Choi C."/>
            <person name="Clum A."/>
            <person name="Dos Santos R.A."/>
            <person name="Damasio A.R."/>
            <person name="Diallinas G."/>
            <person name="Emri T."/>
            <person name="Fekete E."/>
            <person name="Flipphi M."/>
            <person name="Freyberg S."/>
            <person name="Gallo A."/>
            <person name="Gournas C."/>
            <person name="Habgood R."/>
            <person name="Hainaut M."/>
            <person name="Harispe M.L."/>
            <person name="Henrissat B."/>
            <person name="Hilden K.S."/>
            <person name="Hope R."/>
            <person name="Hossain A."/>
            <person name="Karabika E."/>
            <person name="Karaffa L."/>
            <person name="Karanyi Z."/>
            <person name="Krasevec N."/>
            <person name="Kuo A."/>
            <person name="Kusch H."/>
            <person name="LaButti K."/>
            <person name="Lagendijk E.L."/>
            <person name="Lapidus A."/>
            <person name="Levasseur A."/>
            <person name="Lindquist E."/>
            <person name="Lipzen A."/>
            <person name="Logrieco A.F."/>
            <person name="MacCabe A."/>
            <person name="Maekelae M.R."/>
            <person name="Malavazi I."/>
            <person name="Melin P."/>
            <person name="Meyer V."/>
            <person name="Mielnichuk N."/>
            <person name="Miskei M."/>
            <person name="Molnar A.P."/>
            <person name="Mule G."/>
            <person name="Ngan C.Y."/>
            <person name="Orejas M."/>
            <person name="Orosz E."/>
            <person name="Ouedraogo J.P."/>
            <person name="Overkamp K.M."/>
            <person name="Park H.-S."/>
            <person name="Perrone G."/>
            <person name="Piumi F."/>
            <person name="Punt P.J."/>
            <person name="Ram A.F."/>
            <person name="Ramon A."/>
            <person name="Rauscher S."/>
            <person name="Record E."/>
            <person name="Riano-Pachon D.M."/>
            <person name="Robert V."/>
            <person name="Roehrig J."/>
            <person name="Ruller R."/>
            <person name="Salamov A."/>
            <person name="Salih N.S."/>
            <person name="Samson R.A."/>
            <person name="Sandor E."/>
            <person name="Sanguinetti M."/>
            <person name="Schuetze T."/>
            <person name="Sepcic K."/>
            <person name="Shelest E."/>
            <person name="Sherlock G."/>
            <person name="Sophianopoulou V."/>
            <person name="Squina F.M."/>
            <person name="Sun H."/>
            <person name="Susca A."/>
            <person name="Todd R.B."/>
            <person name="Tsang A."/>
            <person name="Unkles S.E."/>
            <person name="van de Wiele N."/>
            <person name="van Rossen-Uffink D."/>
            <person name="Oliveira J.V."/>
            <person name="Vesth T.C."/>
            <person name="Visser J."/>
            <person name="Yu J.-H."/>
            <person name="Zhou M."/>
            <person name="Andersen M.R."/>
            <person name="Archer D.B."/>
            <person name="Baker S.E."/>
            <person name="Benoit I."/>
            <person name="Brakhage A.A."/>
            <person name="Braus G.H."/>
            <person name="Fischer R."/>
            <person name="Frisvad J.C."/>
            <person name="Goldman G.H."/>
            <person name="Houbraken J."/>
            <person name="Oakley B."/>
            <person name="Pocsi I."/>
            <person name="Scazzocchio C."/>
            <person name="Seiboth B."/>
            <person name="vanKuyk P.A."/>
            <person name="Wortman J."/>
            <person name="Dyer P.S."/>
            <person name="Grigoriev I.V."/>
        </authorList>
    </citation>
    <scope>NUCLEOTIDE SEQUENCE [LARGE SCALE GENOMIC DNA]</scope>
    <source>
        <strain evidence="3">CBS 593.65</strain>
    </source>
</reference>
<dbReference type="AlphaFoldDB" id="A0A1L9TTJ6"/>
<evidence type="ECO:0000256" key="1">
    <source>
        <dbReference type="SAM" id="MobiDB-lite"/>
    </source>
</evidence>
<feature type="region of interest" description="Disordered" evidence="1">
    <location>
        <begin position="49"/>
        <end position="122"/>
    </location>
</feature>
<dbReference type="RefSeq" id="XP_040706511.1">
    <property type="nucleotide sequence ID" value="XM_040846268.1"/>
</dbReference>
<protein>
    <submittedName>
        <fullName evidence="2">Uncharacterized protein</fullName>
    </submittedName>
</protein>
<evidence type="ECO:0000313" key="3">
    <source>
        <dbReference type="Proteomes" id="UP000184356"/>
    </source>
</evidence>
<dbReference type="VEuPathDB" id="FungiDB:ASPSYDRAFT_41369"/>
<gene>
    <name evidence="2" type="ORF">ASPSYDRAFT_41369</name>
</gene>
<accession>A0A1L9TTJ6</accession>
<dbReference type="EMBL" id="KV878583">
    <property type="protein sequence ID" value="OJJ62705.1"/>
    <property type="molecule type" value="Genomic_DNA"/>
</dbReference>
<dbReference type="GeneID" id="63762341"/>
<dbReference type="Proteomes" id="UP000184356">
    <property type="component" value="Unassembled WGS sequence"/>
</dbReference>